<reference evidence="4" key="1">
    <citation type="submission" date="2016-10" db="EMBL/GenBank/DDBJ databases">
        <authorList>
            <person name="Varghese N."/>
            <person name="Submissions S."/>
        </authorList>
    </citation>
    <scope>NUCLEOTIDE SEQUENCE [LARGE SCALE GENOMIC DNA]</scope>
    <source>
        <strain evidence="4">DSM 19083</strain>
    </source>
</reference>
<keyword evidence="4" id="KW-1185">Reference proteome</keyword>
<proteinExistence type="predicted"/>
<dbReference type="Proteomes" id="UP000198520">
    <property type="component" value="Unassembled WGS sequence"/>
</dbReference>
<accession>A0A1I2GKT4</accession>
<organism evidence="3 4">
    <name type="scientific">Flavimobilis marinus</name>
    <dbReference type="NCBI Taxonomy" id="285351"/>
    <lineage>
        <taxon>Bacteria</taxon>
        <taxon>Bacillati</taxon>
        <taxon>Actinomycetota</taxon>
        <taxon>Actinomycetes</taxon>
        <taxon>Micrococcales</taxon>
        <taxon>Jonesiaceae</taxon>
        <taxon>Flavimobilis</taxon>
    </lineage>
</organism>
<evidence type="ECO:0008006" key="5">
    <source>
        <dbReference type="Google" id="ProtNLM"/>
    </source>
</evidence>
<protein>
    <recommendedName>
        <fullName evidence="5">EcsC protein family protein</fullName>
    </recommendedName>
</protein>
<feature type="transmembrane region" description="Helical" evidence="2">
    <location>
        <begin position="199"/>
        <end position="220"/>
    </location>
</feature>
<gene>
    <name evidence="3" type="ORF">SAMN04488035_1813</name>
</gene>
<keyword evidence="2" id="KW-0472">Membrane</keyword>
<feature type="region of interest" description="Disordered" evidence="1">
    <location>
        <begin position="1"/>
        <end position="28"/>
    </location>
</feature>
<dbReference type="RefSeq" id="WP_229828773.1">
    <property type="nucleotide sequence ID" value="NZ_BNAN01000003.1"/>
</dbReference>
<dbReference type="AlphaFoldDB" id="A0A1I2GKT4"/>
<dbReference type="EMBL" id="FONZ01000003">
    <property type="protein sequence ID" value="SFF17649.1"/>
    <property type="molecule type" value="Genomic_DNA"/>
</dbReference>
<keyword evidence="2" id="KW-0812">Transmembrane</keyword>
<evidence type="ECO:0000313" key="4">
    <source>
        <dbReference type="Proteomes" id="UP000198520"/>
    </source>
</evidence>
<evidence type="ECO:0000313" key="3">
    <source>
        <dbReference type="EMBL" id="SFF17649.1"/>
    </source>
</evidence>
<dbReference type="STRING" id="285351.SAMN04488035_1813"/>
<sequence>MTRTPDTTDDAVATRPPTEARGSAAESTKATMLEHALDKAVRIPSGTIHKHVDALRARNPEAGPERIIALLGKEYLRVLEAAGGSVGAAATLPGIGTGVGVALTGADMATFFAASAAYSLGVADVHGIEVEDLDRRRALLLASVLGDEGAAAVAKAGNDPTSWGRALLAYMPTSTIRQVNKALTGRFVRRYLMRRSGMMLGRLLPFGVGAVVGVLGGRALGKTVIAQTQEAFGLPPSAFGVPVRVVETGGRPSLVAGDKRAEVQR</sequence>
<evidence type="ECO:0000256" key="1">
    <source>
        <dbReference type="SAM" id="MobiDB-lite"/>
    </source>
</evidence>
<keyword evidence="2" id="KW-1133">Transmembrane helix</keyword>
<evidence type="ECO:0000256" key="2">
    <source>
        <dbReference type="SAM" id="Phobius"/>
    </source>
</evidence>
<name>A0A1I2GKT4_9MICO</name>